<evidence type="ECO:0000313" key="4">
    <source>
        <dbReference type="Proteomes" id="UP000886885"/>
    </source>
</evidence>
<proteinExistence type="predicted"/>
<keyword evidence="4" id="KW-1185">Reference proteome</keyword>
<comment type="caution">
    <text evidence="3">The sequence shown here is derived from an EMBL/GenBank/DDBJ whole genome shotgun (WGS) entry which is preliminary data.</text>
</comment>
<dbReference type="GO" id="GO:0043565">
    <property type="term" value="F:sequence-specific DNA binding"/>
    <property type="evidence" value="ECO:0007669"/>
    <property type="project" value="InterPro"/>
</dbReference>
<accession>A0A8X8AN85</accession>
<name>A0A8X8AN85_POPTO</name>
<protein>
    <recommendedName>
        <fullName evidence="2">WRKY domain-containing protein</fullName>
    </recommendedName>
</protein>
<dbReference type="AlphaFoldDB" id="A0A8X8AN85"/>
<dbReference type="OrthoDB" id="1915472at2759"/>
<organism evidence="3 4">
    <name type="scientific">Populus tomentosa</name>
    <name type="common">Chinese white poplar</name>
    <dbReference type="NCBI Taxonomy" id="118781"/>
    <lineage>
        <taxon>Eukaryota</taxon>
        <taxon>Viridiplantae</taxon>
        <taxon>Streptophyta</taxon>
        <taxon>Embryophyta</taxon>
        <taxon>Tracheophyta</taxon>
        <taxon>Spermatophyta</taxon>
        <taxon>Magnoliopsida</taxon>
        <taxon>eudicotyledons</taxon>
        <taxon>Gunneridae</taxon>
        <taxon>Pentapetalae</taxon>
        <taxon>rosids</taxon>
        <taxon>fabids</taxon>
        <taxon>Malpighiales</taxon>
        <taxon>Salicaceae</taxon>
        <taxon>Saliceae</taxon>
        <taxon>Populus</taxon>
    </lineage>
</organism>
<dbReference type="SMART" id="SM00774">
    <property type="entry name" value="WRKY"/>
    <property type="match status" value="1"/>
</dbReference>
<dbReference type="PROSITE" id="PS50811">
    <property type="entry name" value="WRKY"/>
    <property type="match status" value="1"/>
</dbReference>
<feature type="compositionally biased region" description="Basic residues" evidence="1">
    <location>
        <begin position="112"/>
        <end position="123"/>
    </location>
</feature>
<reference evidence="3" key="1">
    <citation type="journal article" date="2020" name="bioRxiv">
        <title>Hybrid origin of Populus tomentosa Carr. identified through genome sequencing and phylogenomic analysis.</title>
        <authorList>
            <person name="An X."/>
            <person name="Gao K."/>
            <person name="Chen Z."/>
            <person name="Li J."/>
            <person name="Yang X."/>
            <person name="Yang X."/>
            <person name="Zhou J."/>
            <person name="Guo T."/>
            <person name="Zhao T."/>
            <person name="Huang S."/>
            <person name="Miao D."/>
            <person name="Khan W.U."/>
            <person name="Rao P."/>
            <person name="Ye M."/>
            <person name="Lei B."/>
            <person name="Liao W."/>
            <person name="Wang J."/>
            <person name="Ji L."/>
            <person name="Li Y."/>
            <person name="Guo B."/>
            <person name="Mustafa N.S."/>
            <person name="Li S."/>
            <person name="Yun Q."/>
            <person name="Keller S.R."/>
            <person name="Mao J."/>
            <person name="Zhang R."/>
            <person name="Strauss S.H."/>
        </authorList>
    </citation>
    <scope>NUCLEOTIDE SEQUENCE</scope>
    <source>
        <strain evidence="3">GM15</strain>
        <tissue evidence="3">Leaf</tissue>
    </source>
</reference>
<evidence type="ECO:0000259" key="2">
    <source>
        <dbReference type="PROSITE" id="PS50811"/>
    </source>
</evidence>
<evidence type="ECO:0000256" key="1">
    <source>
        <dbReference type="SAM" id="MobiDB-lite"/>
    </source>
</evidence>
<dbReference type="EMBL" id="JAAWWB010000002">
    <property type="protein sequence ID" value="KAG6789956.1"/>
    <property type="molecule type" value="Genomic_DNA"/>
</dbReference>
<dbReference type="Pfam" id="PF03106">
    <property type="entry name" value="WRKY"/>
    <property type="match status" value="1"/>
</dbReference>
<dbReference type="GO" id="GO:0003700">
    <property type="term" value="F:DNA-binding transcription factor activity"/>
    <property type="evidence" value="ECO:0007669"/>
    <property type="project" value="InterPro"/>
</dbReference>
<feature type="region of interest" description="Disordered" evidence="1">
    <location>
        <begin position="102"/>
        <end position="123"/>
    </location>
</feature>
<gene>
    <name evidence="3" type="ORF">POTOM_006093</name>
</gene>
<evidence type="ECO:0000313" key="3">
    <source>
        <dbReference type="EMBL" id="KAG6789956.1"/>
    </source>
</evidence>
<feature type="domain" description="WRKY" evidence="2">
    <location>
        <begin position="132"/>
        <end position="184"/>
    </location>
</feature>
<dbReference type="PANTHER" id="PTHR31221:SF83">
    <property type="entry name" value="WRKY TRANSCRIPTION FACTOR 75-RELATED"/>
    <property type="match status" value="1"/>
</dbReference>
<sequence length="204" mass="23432">MVNCSVSKLIYAEDFKCYFCVDDRKMEEANTLTTRDIEALSWKLREASDADMHHSCILLPPNKSLKKNSSGGFLGLKTETQHPVPRTSPEINKDLNSQSASFAIGSETHPQAAKKKGEKKIRKPKYAFQTRSQVDILDDGYRWRKSYYRCTYQGCDVKKQVQRLTKDEGVVVTTYEGMHTHPIEKPNDNFEHILSQMQIYSTPF</sequence>
<dbReference type="Proteomes" id="UP000886885">
    <property type="component" value="Chromosome 1D"/>
</dbReference>
<dbReference type="PANTHER" id="PTHR31221">
    <property type="entry name" value="WRKY TRANSCRIPTION FACTOR PROTEIN 1-RELATED"/>
    <property type="match status" value="1"/>
</dbReference>
<dbReference type="InterPro" id="IPR044810">
    <property type="entry name" value="WRKY_plant"/>
</dbReference>
<dbReference type="InterPro" id="IPR003657">
    <property type="entry name" value="WRKY_dom"/>
</dbReference>